<dbReference type="InterPro" id="IPR006047">
    <property type="entry name" value="GH13_cat_dom"/>
</dbReference>
<dbReference type="Pfam" id="PF02922">
    <property type="entry name" value="CBM_48"/>
    <property type="match status" value="1"/>
</dbReference>
<evidence type="ECO:0000313" key="6">
    <source>
        <dbReference type="EMBL" id="GGC14446.1"/>
    </source>
</evidence>
<evidence type="ECO:0000313" key="7">
    <source>
        <dbReference type="Proteomes" id="UP000620266"/>
    </source>
</evidence>
<dbReference type="EMBL" id="BMCG01000005">
    <property type="protein sequence ID" value="GGC14446.1"/>
    <property type="molecule type" value="Genomic_DNA"/>
</dbReference>
<evidence type="ECO:0000256" key="2">
    <source>
        <dbReference type="ARBA" id="ARBA00022801"/>
    </source>
</evidence>
<dbReference type="SUPFAM" id="SSF51445">
    <property type="entry name" value="(Trans)glycosidases"/>
    <property type="match status" value="1"/>
</dbReference>
<dbReference type="Pfam" id="PF00128">
    <property type="entry name" value="Alpha-amylase"/>
    <property type="match status" value="1"/>
</dbReference>
<dbReference type="PANTHER" id="PTHR43002">
    <property type="entry name" value="GLYCOGEN DEBRANCHING ENZYME"/>
    <property type="match status" value="1"/>
</dbReference>
<feature type="compositionally biased region" description="Basic and acidic residues" evidence="4">
    <location>
        <begin position="473"/>
        <end position="486"/>
    </location>
</feature>
<feature type="domain" description="Glycosyl hydrolase family 13 catalytic" evidence="5">
    <location>
        <begin position="145"/>
        <end position="579"/>
    </location>
</feature>
<gene>
    <name evidence="6" type="ORF">GCM10007205_24110</name>
</gene>
<evidence type="ECO:0000259" key="5">
    <source>
        <dbReference type="SMART" id="SM00642"/>
    </source>
</evidence>
<dbReference type="NCBIfam" id="TIGR02100">
    <property type="entry name" value="glgX_debranch"/>
    <property type="match status" value="1"/>
</dbReference>
<sequence length="710" mass="80065">MPHRPNNQVRMQAGLPYPLGVTVDGFGANFAVFSAHAEKVELCLFDPSGRREIARHALPECTDEVWHGYLPDVQPGQLYGYRAYGPYQPEHGHRFNPHKLLLDPYARRLHGALRWSDALYGYKVGSARTDLSFDRRDSAQYMPKGVITDDAFHWGHDQSPGISWDQTVIYEAHLRGLTMKADGVAAHERGTFAALADPYVIDHLVKLGITSLELLPVHAILQDRRLAEKGLRNYWGYNTLSYFAPEPSYLSDGSLNEMRRAIRQLHLAGIEVILDVVYNHTCEEGELGPTLSFRGLDHASYYRLLPDNQRHCINDTGCGNTVNMSHPRVIQLVMDSLRYWVQEFHIDGFRFDLGVTLGREASGFDPGCGFFDALRQDPVLAQVKLIAEPWDIGPGGYQIGNHPAGFAEWNGRFRDDVRRFWKGDADMRGAIAARLLGSADLFAHHRRRPWASVNFVTAHDGFTLNDLVSYNDKHNEANGEDNRDGANDNESYNWGAEGPTDDPGIIATREKLRRSMLMTLFFSNGTPMLLGGDEFGRSQDGNNNAYCQDDELSWMAWGLAETDPGKSLIDFTRRCIAARRARPTLHASRFYTGDLEVLPDLYDTSWFDEYGQPMTEESWHYSEGRLLMLRRVARIEGRRNAQSEVTASLLLLNAHWEDREFVLPEPVLDWQVLIDAAQKDDAPPAHVPGHNRITVSAHSAVLLVADDVVL</sequence>
<keyword evidence="2" id="KW-0378">Hydrolase</keyword>
<dbReference type="InterPro" id="IPR017853">
    <property type="entry name" value="GH"/>
</dbReference>
<dbReference type="GO" id="GO:0005980">
    <property type="term" value="P:glycogen catabolic process"/>
    <property type="evidence" value="ECO:0007669"/>
    <property type="project" value="InterPro"/>
</dbReference>
<comment type="similarity">
    <text evidence="1">Belongs to the glycosyl hydrolase 13 family.</text>
</comment>
<dbReference type="SUPFAM" id="SSF81296">
    <property type="entry name" value="E set domains"/>
    <property type="match status" value="1"/>
</dbReference>
<keyword evidence="3" id="KW-0326">Glycosidase</keyword>
<dbReference type="Gene3D" id="3.20.20.80">
    <property type="entry name" value="Glycosidases"/>
    <property type="match status" value="1"/>
</dbReference>
<dbReference type="CDD" id="cd02856">
    <property type="entry name" value="E_set_GDE_Isoamylase_N"/>
    <property type="match status" value="1"/>
</dbReference>
<dbReference type="InterPro" id="IPR014756">
    <property type="entry name" value="Ig_E-set"/>
</dbReference>
<dbReference type="CDD" id="cd11326">
    <property type="entry name" value="AmyAc_Glg_debranch"/>
    <property type="match status" value="1"/>
</dbReference>
<evidence type="ECO:0000256" key="1">
    <source>
        <dbReference type="ARBA" id="ARBA00008061"/>
    </source>
</evidence>
<evidence type="ECO:0000256" key="3">
    <source>
        <dbReference type="ARBA" id="ARBA00023295"/>
    </source>
</evidence>
<name>A0A8J2ULR6_9BURK</name>
<dbReference type="AlphaFoldDB" id="A0A8J2ULR6"/>
<dbReference type="InterPro" id="IPR013783">
    <property type="entry name" value="Ig-like_fold"/>
</dbReference>
<protein>
    <submittedName>
        <fullName evidence="6">Glycogen operon protein GlgX homolog</fullName>
    </submittedName>
</protein>
<dbReference type="SMART" id="SM00642">
    <property type="entry name" value="Aamy"/>
    <property type="match status" value="1"/>
</dbReference>
<feature type="region of interest" description="Disordered" evidence="4">
    <location>
        <begin position="473"/>
        <end position="504"/>
    </location>
</feature>
<dbReference type="Gene3D" id="2.60.40.1180">
    <property type="entry name" value="Golgi alpha-mannosidase II"/>
    <property type="match status" value="1"/>
</dbReference>
<dbReference type="InterPro" id="IPR013780">
    <property type="entry name" value="Glyco_hydro_b"/>
</dbReference>
<keyword evidence="7" id="KW-1185">Reference proteome</keyword>
<reference evidence="6" key="2">
    <citation type="submission" date="2020-09" db="EMBL/GenBank/DDBJ databases">
        <authorList>
            <person name="Sun Q."/>
            <person name="Sedlacek I."/>
        </authorList>
    </citation>
    <scope>NUCLEOTIDE SEQUENCE</scope>
    <source>
        <strain evidence="6">CCM 7086</strain>
    </source>
</reference>
<dbReference type="InterPro" id="IPR004193">
    <property type="entry name" value="Glyco_hydro_13_N"/>
</dbReference>
<dbReference type="RefSeq" id="WP_188396521.1">
    <property type="nucleotide sequence ID" value="NZ_BMCG01000005.1"/>
</dbReference>
<organism evidence="6 7">
    <name type="scientific">Oxalicibacterium flavum</name>
    <dbReference type="NCBI Taxonomy" id="179467"/>
    <lineage>
        <taxon>Bacteria</taxon>
        <taxon>Pseudomonadati</taxon>
        <taxon>Pseudomonadota</taxon>
        <taxon>Betaproteobacteria</taxon>
        <taxon>Burkholderiales</taxon>
        <taxon>Oxalobacteraceae</taxon>
        <taxon>Oxalicibacterium</taxon>
    </lineage>
</organism>
<dbReference type="SUPFAM" id="SSF51011">
    <property type="entry name" value="Glycosyl hydrolase domain"/>
    <property type="match status" value="1"/>
</dbReference>
<dbReference type="Proteomes" id="UP000620266">
    <property type="component" value="Unassembled WGS sequence"/>
</dbReference>
<accession>A0A8J2ULR6</accession>
<comment type="caution">
    <text evidence="6">The sequence shown here is derived from an EMBL/GenBank/DDBJ whole genome shotgun (WGS) entry which is preliminary data.</text>
</comment>
<reference evidence="6" key="1">
    <citation type="journal article" date="2014" name="Int. J. Syst. Evol. Microbiol.">
        <title>Complete genome sequence of Corynebacterium casei LMG S-19264T (=DSM 44701T), isolated from a smear-ripened cheese.</title>
        <authorList>
            <consortium name="US DOE Joint Genome Institute (JGI-PGF)"/>
            <person name="Walter F."/>
            <person name="Albersmeier A."/>
            <person name="Kalinowski J."/>
            <person name="Ruckert C."/>
        </authorList>
    </citation>
    <scope>NUCLEOTIDE SEQUENCE</scope>
    <source>
        <strain evidence="6">CCM 7086</strain>
    </source>
</reference>
<dbReference type="GO" id="GO:0004135">
    <property type="term" value="F:amylo-alpha-1,6-glucosidase activity"/>
    <property type="evidence" value="ECO:0007669"/>
    <property type="project" value="InterPro"/>
</dbReference>
<dbReference type="Gene3D" id="2.60.40.10">
    <property type="entry name" value="Immunoglobulins"/>
    <property type="match status" value="1"/>
</dbReference>
<proteinExistence type="inferred from homology"/>
<dbReference type="InterPro" id="IPR011837">
    <property type="entry name" value="Glycogen_debranch_GlgX"/>
</dbReference>
<dbReference type="InterPro" id="IPR044505">
    <property type="entry name" value="GlgX_Isoamylase_N_E_set"/>
</dbReference>
<evidence type="ECO:0000256" key="4">
    <source>
        <dbReference type="SAM" id="MobiDB-lite"/>
    </source>
</evidence>